<sequence>MPASRLVVGSALLREESPGAHHREDFPSTAAHITGSAVVQESGRLVRNPVRRSGARPSEAGAERRR</sequence>
<dbReference type="InterPro" id="IPR015939">
    <property type="entry name" value="Fum_Rdtase/Succ_DH_flav-like_C"/>
</dbReference>
<dbReference type="AlphaFoldDB" id="A0AB39MNG2"/>
<dbReference type="GO" id="GO:0016491">
    <property type="term" value="F:oxidoreductase activity"/>
    <property type="evidence" value="ECO:0007669"/>
    <property type="project" value="InterPro"/>
</dbReference>
<gene>
    <name evidence="3" type="ORF">AB5J58_20990</name>
</gene>
<proteinExistence type="predicted"/>
<dbReference type="EMBL" id="CP163431">
    <property type="protein sequence ID" value="XDQ07891.1"/>
    <property type="molecule type" value="Genomic_DNA"/>
</dbReference>
<dbReference type="Pfam" id="PF02910">
    <property type="entry name" value="Succ_DH_flav_C"/>
    <property type="match status" value="1"/>
</dbReference>
<feature type="region of interest" description="Disordered" evidence="1">
    <location>
        <begin position="1"/>
        <end position="66"/>
    </location>
</feature>
<name>A0AB39MNG2_9ACTN</name>
<dbReference type="InterPro" id="IPR037099">
    <property type="entry name" value="Fum_R/Succ_DH_flav-like_C_sf"/>
</dbReference>
<organism evidence="3">
    <name type="scientific">Streptomyces sp. R08</name>
    <dbReference type="NCBI Taxonomy" id="3238624"/>
    <lineage>
        <taxon>Bacteria</taxon>
        <taxon>Bacillati</taxon>
        <taxon>Actinomycetota</taxon>
        <taxon>Actinomycetes</taxon>
        <taxon>Kitasatosporales</taxon>
        <taxon>Streptomycetaceae</taxon>
        <taxon>Streptomyces</taxon>
    </lineage>
</organism>
<dbReference type="Gene3D" id="1.20.58.100">
    <property type="entry name" value="Fumarate reductase/succinate dehydrogenase flavoprotein-like, C-terminal domain"/>
    <property type="match status" value="1"/>
</dbReference>
<feature type="domain" description="Fumarate reductase/succinate dehydrogenase flavoprotein-like C-terminal" evidence="2">
    <location>
        <begin position="4"/>
        <end position="29"/>
    </location>
</feature>
<feature type="compositionally biased region" description="Basic and acidic residues" evidence="1">
    <location>
        <begin position="13"/>
        <end position="26"/>
    </location>
</feature>
<evidence type="ECO:0000256" key="1">
    <source>
        <dbReference type="SAM" id="MobiDB-lite"/>
    </source>
</evidence>
<dbReference type="SUPFAM" id="SSF46977">
    <property type="entry name" value="Succinate dehydrogenase/fumarate reductase flavoprotein C-terminal domain"/>
    <property type="match status" value="1"/>
</dbReference>
<evidence type="ECO:0000313" key="3">
    <source>
        <dbReference type="EMBL" id="XDQ07891.1"/>
    </source>
</evidence>
<protein>
    <recommendedName>
        <fullName evidence="2">Fumarate reductase/succinate dehydrogenase flavoprotein-like C-terminal domain-containing protein</fullName>
    </recommendedName>
</protein>
<accession>A0AB39MNG2</accession>
<reference evidence="3" key="1">
    <citation type="submission" date="2024-07" db="EMBL/GenBank/DDBJ databases">
        <authorList>
            <person name="Yu S.T."/>
        </authorList>
    </citation>
    <scope>NUCLEOTIDE SEQUENCE</scope>
    <source>
        <strain evidence="3">R08</strain>
    </source>
</reference>
<dbReference type="RefSeq" id="WP_369192585.1">
    <property type="nucleotide sequence ID" value="NZ_CP163431.1"/>
</dbReference>
<evidence type="ECO:0000259" key="2">
    <source>
        <dbReference type="Pfam" id="PF02910"/>
    </source>
</evidence>